<evidence type="ECO:0000259" key="9">
    <source>
        <dbReference type="PROSITE" id="PS50929"/>
    </source>
</evidence>
<evidence type="ECO:0000256" key="2">
    <source>
        <dbReference type="ARBA" id="ARBA00022692"/>
    </source>
</evidence>
<dbReference type="GO" id="GO:0140359">
    <property type="term" value="F:ABC-type transporter activity"/>
    <property type="evidence" value="ECO:0007669"/>
    <property type="project" value="InterPro"/>
</dbReference>
<evidence type="ECO:0000256" key="1">
    <source>
        <dbReference type="ARBA" id="ARBA00004651"/>
    </source>
</evidence>
<dbReference type="InterPro" id="IPR003439">
    <property type="entry name" value="ABC_transporter-like_ATP-bd"/>
</dbReference>
<reference evidence="10 11" key="1">
    <citation type="journal article" date="2015" name="Genome Announc.">
        <title>Expanding the biotechnology potential of lactobacilli through comparative genomics of 213 strains and associated genera.</title>
        <authorList>
            <person name="Sun Z."/>
            <person name="Harris H.M."/>
            <person name="McCann A."/>
            <person name="Guo C."/>
            <person name="Argimon S."/>
            <person name="Zhang W."/>
            <person name="Yang X."/>
            <person name="Jeffery I.B."/>
            <person name="Cooney J.C."/>
            <person name="Kagawa T.F."/>
            <person name="Liu W."/>
            <person name="Song Y."/>
            <person name="Salvetti E."/>
            <person name="Wrobel A."/>
            <person name="Rasinkangas P."/>
            <person name="Parkhill J."/>
            <person name="Rea M.C."/>
            <person name="O'Sullivan O."/>
            <person name="Ritari J."/>
            <person name="Douillard F.P."/>
            <person name="Paul Ross R."/>
            <person name="Yang R."/>
            <person name="Briner A.E."/>
            <person name="Felis G.E."/>
            <person name="de Vos W.M."/>
            <person name="Barrangou R."/>
            <person name="Klaenhammer T.R."/>
            <person name="Caufield P.W."/>
            <person name="Cui Y."/>
            <person name="Zhang H."/>
            <person name="O'Toole P.W."/>
        </authorList>
    </citation>
    <scope>NUCLEOTIDE SEQUENCE [LARGE SCALE GENOMIC DNA]</scope>
    <source>
        <strain evidence="10 11">DSM 20505</strain>
    </source>
</reference>
<dbReference type="Pfam" id="PF00005">
    <property type="entry name" value="ABC_tran"/>
    <property type="match status" value="1"/>
</dbReference>
<dbReference type="InterPro" id="IPR003593">
    <property type="entry name" value="AAA+_ATPase"/>
</dbReference>
<accession>A0A0R1ZL80</accession>
<feature type="domain" description="ABC transmembrane type-1" evidence="9">
    <location>
        <begin position="28"/>
        <end position="320"/>
    </location>
</feature>
<evidence type="ECO:0000313" key="10">
    <source>
        <dbReference type="EMBL" id="KRM55221.1"/>
    </source>
</evidence>
<evidence type="ECO:0000256" key="4">
    <source>
        <dbReference type="ARBA" id="ARBA00022840"/>
    </source>
</evidence>
<dbReference type="PATRIC" id="fig|1291052.5.peg.1535"/>
<dbReference type="GO" id="GO:0005886">
    <property type="term" value="C:plasma membrane"/>
    <property type="evidence" value="ECO:0007669"/>
    <property type="project" value="UniProtKB-SubCell"/>
</dbReference>
<dbReference type="InterPro" id="IPR036640">
    <property type="entry name" value="ABC1_TM_sf"/>
</dbReference>
<feature type="transmembrane region" description="Helical" evidence="7">
    <location>
        <begin position="29"/>
        <end position="55"/>
    </location>
</feature>
<proteinExistence type="predicted"/>
<feature type="transmembrane region" description="Helical" evidence="7">
    <location>
        <begin position="294"/>
        <end position="312"/>
    </location>
</feature>
<name>A0A0R1ZL80_9LACO</name>
<dbReference type="Proteomes" id="UP000051679">
    <property type="component" value="Unassembled WGS sequence"/>
</dbReference>
<dbReference type="PANTHER" id="PTHR24221">
    <property type="entry name" value="ATP-BINDING CASSETTE SUB-FAMILY B"/>
    <property type="match status" value="1"/>
</dbReference>
<dbReference type="Gene3D" id="1.20.1560.10">
    <property type="entry name" value="ABC transporter type 1, transmembrane domain"/>
    <property type="match status" value="1"/>
</dbReference>
<keyword evidence="6 7" id="KW-0472">Membrane</keyword>
<feature type="domain" description="ABC transporter" evidence="8">
    <location>
        <begin position="363"/>
        <end position="601"/>
    </location>
</feature>
<evidence type="ECO:0000259" key="8">
    <source>
        <dbReference type="PROSITE" id="PS50893"/>
    </source>
</evidence>
<dbReference type="PROSITE" id="PS50893">
    <property type="entry name" value="ABC_TRANSPORTER_2"/>
    <property type="match status" value="1"/>
</dbReference>
<dbReference type="SMART" id="SM00382">
    <property type="entry name" value="AAA"/>
    <property type="match status" value="1"/>
</dbReference>
<evidence type="ECO:0000256" key="6">
    <source>
        <dbReference type="ARBA" id="ARBA00023136"/>
    </source>
</evidence>
<dbReference type="PROSITE" id="PS00211">
    <property type="entry name" value="ABC_TRANSPORTER_1"/>
    <property type="match status" value="1"/>
</dbReference>
<gene>
    <name evidence="10" type="ORF">FC18_GL001512</name>
</gene>
<keyword evidence="3" id="KW-0547">Nucleotide-binding</keyword>
<keyword evidence="11" id="KW-1185">Reference proteome</keyword>
<keyword evidence="4" id="KW-0067">ATP-binding</keyword>
<dbReference type="InterPro" id="IPR039421">
    <property type="entry name" value="Type_1_exporter"/>
</dbReference>
<dbReference type="InterPro" id="IPR027417">
    <property type="entry name" value="P-loop_NTPase"/>
</dbReference>
<keyword evidence="5 7" id="KW-1133">Transmembrane helix</keyword>
<dbReference type="SUPFAM" id="SSF90123">
    <property type="entry name" value="ABC transporter transmembrane region"/>
    <property type="match status" value="1"/>
</dbReference>
<dbReference type="EMBL" id="AYYO01000027">
    <property type="protein sequence ID" value="KRM55221.1"/>
    <property type="molecule type" value="Genomic_DNA"/>
</dbReference>
<sequence>MVVMEKRHYSFGNNLRWYLGRLWQKQPGLVWSALAEILGKTFMVVLGVLLPALLVGALTQRHNGLQYYMLVAVGIAASSAIAGILSTMGNVFSFNWGSNLRSDTSVDLQEIILGVDFAQATDPQIHATYEQASNRGTANTLSGMQAMYLFGVRLLQDVLTLVVLIGTLFALTPLAFVLVVLAATVSYVALRKYRQWYEGGHAKYSAAERKQHYLQRNAYAVENGKDVRMYSMQGWYHTHLQELLHERDKWQRRDSTRYFLANLAGTIAGLARDAACYLYLFAGVVAKTVSVSQFTLLFGVINQFVSLTNALIADLTKVQKASVDLQDVRRLFQLAEDNAKRDQNAVLPAALKPAADGTLPVTVAFKHVSYRYPEASADSLTDISFTLHAGEKLALVGVNGAGKSTITKLMMGLFNPTSGVIEYNGIDARTLTRQQCYDLFAPVFQDTTVLALSVAQNVAPAVTPDLPRVQAAIDQAGLTAKIASLPAGLQTPMTKYYEEDGVEFSGGQAQRLMLARALYKDAPVLVLDEPTAALDPLAENEVYEQYAQFAAGKSSLFISHRLASTRFCARIIFLDNGQIVESGTHAELMAAGNQYAQMFAVQAKYYAEKGDAADGEK</sequence>
<dbReference type="InterPro" id="IPR011527">
    <property type="entry name" value="ABC1_TM_dom"/>
</dbReference>
<dbReference type="Gene3D" id="3.40.50.300">
    <property type="entry name" value="P-loop containing nucleotide triphosphate hydrolases"/>
    <property type="match status" value="1"/>
</dbReference>
<evidence type="ECO:0000256" key="5">
    <source>
        <dbReference type="ARBA" id="ARBA00022989"/>
    </source>
</evidence>
<organism evidence="10 11">
    <name type="scientific">Lacticaseibacillus sharpeae JCM 1186 = DSM 20505</name>
    <dbReference type="NCBI Taxonomy" id="1291052"/>
    <lineage>
        <taxon>Bacteria</taxon>
        <taxon>Bacillati</taxon>
        <taxon>Bacillota</taxon>
        <taxon>Bacilli</taxon>
        <taxon>Lactobacillales</taxon>
        <taxon>Lactobacillaceae</taxon>
        <taxon>Lacticaseibacillus</taxon>
    </lineage>
</organism>
<evidence type="ECO:0000313" key="11">
    <source>
        <dbReference type="Proteomes" id="UP000051679"/>
    </source>
</evidence>
<protein>
    <submittedName>
        <fullName evidence="10">Hlyb family abc transporter</fullName>
    </submittedName>
</protein>
<keyword evidence="2 7" id="KW-0812">Transmembrane</keyword>
<comment type="caution">
    <text evidence="10">The sequence shown here is derived from an EMBL/GenBank/DDBJ whole genome shotgun (WGS) entry which is preliminary data.</text>
</comment>
<dbReference type="PANTHER" id="PTHR24221:SF646">
    <property type="entry name" value="HAEMOLYSIN SECRETION ATP-BINDING PROTEIN"/>
    <property type="match status" value="1"/>
</dbReference>
<dbReference type="SUPFAM" id="SSF52540">
    <property type="entry name" value="P-loop containing nucleoside triphosphate hydrolases"/>
    <property type="match status" value="1"/>
</dbReference>
<comment type="subcellular location">
    <subcellularLocation>
        <location evidence="1">Cell membrane</location>
        <topology evidence="1">Multi-pass membrane protein</topology>
    </subcellularLocation>
</comment>
<feature type="transmembrane region" description="Helical" evidence="7">
    <location>
        <begin position="158"/>
        <end position="190"/>
    </location>
</feature>
<dbReference type="AlphaFoldDB" id="A0A0R1ZL80"/>
<dbReference type="GO" id="GO:0034040">
    <property type="term" value="F:ATPase-coupled lipid transmembrane transporter activity"/>
    <property type="evidence" value="ECO:0007669"/>
    <property type="project" value="TreeGrafter"/>
</dbReference>
<dbReference type="PROSITE" id="PS50929">
    <property type="entry name" value="ABC_TM1F"/>
    <property type="match status" value="1"/>
</dbReference>
<dbReference type="GO" id="GO:0005524">
    <property type="term" value="F:ATP binding"/>
    <property type="evidence" value="ECO:0007669"/>
    <property type="project" value="UniProtKB-KW"/>
</dbReference>
<evidence type="ECO:0000256" key="3">
    <source>
        <dbReference type="ARBA" id="ARBA00022741"/>
    </source>
</evidence>
<dbReference type="GO" id="GO:0016887">
    <property type="term" value="F:ATP hydrolysis activity"/>
    <property type="evidence" value="ECO:0007669"/>
    <property type="project" value="InterPro"/>
</dbReference>
<feature type="transmembrane region" description="Helical" evidence="7">
    <location>
        <begin position="67"/>
        <end position="92"/>
    </location>
</feature>
<evidence type="ECO:0000256" key="7">
    <source>
        <dbReference type="SAM" id="Phobius"/>
    </source>
</evidence>
<feature type="transmembrane region" description="Helical" evidence="7">
    <location>
        <begin position="259"/>
        <end position="282"/>
    </location>
</feature>
<dbReference type="STRING" id="1291052.FC18_GL001512"/>
<dbReference type="InterPro" id="IPR017871">
    <property type="entry name" value="ABC_transporter-like_CS"/>
</dbReference>